<comment type="caution">
    <text evidence="2">The sequence shown here is derived from an EMBL/GenBank/DDBJ whole genome shotgun (WGS) entry which is preliminary data.</text>
</comment>
<dbReference type="AlphaFoldDB" id="A0A397W4H0"/>
<accession>A0A397W4H0</accession>
<protein>
    <submittedName>
        <fullName evidence="2">Uncharacterized protein</fullName>
    </submittedName>
</protein>
<dbReference type="Proteomes" id="UP000266673">
    <property type="component" value="Unassembled WGS sequence"/>
</dbReference>
<evidence type="ECO:0000313" key="3">
    <source>
        <dbReference type="Proteomes" id="UP000266673"/>
    </source>
</evidence>
<organism evidence="2 3">
    <name type="scientific">Gigaspora rosea</name>
    <dbReference type="NCBI Taxonomy" id="44941"/>
    <lineage>
        <taxon>Eukaryota</taxon>
        <taxon>Fungi</taxon>
        <taxon>Fungi incertae sedis</taxon>
        <taxon>Mucoromycota</taxon>
        <taxon>Glomeromycotina</taxon>
        <taxon>Glomeromycetes</taxon>
        <taxon>Diversisporales</taxon>
        <taxon>Gigasporaceae</taxon>
        <taxon>Gigaspora</taxon>
    </lineage>
</organism>
<feature type="region of interest" description="Disordered" evidence="1">
    <location>
        <begin position="1"/>
        <end position="21"/>
    </location>
</feature>
<gene>
    <name evidence="2" type="ORF">C2G38_2136797</name>
</gene>
<dbReference type="EMBL" id="QKWP01000035">
    <property type="protein sequence ID" value="RIB29574.1"/>
    <property type="molecule type" value="Genomic_DNA"/>
</dbReference>
<keyword evidence="3" id="KW-1185">Reference proteome</keyword>
<reference evidence="2 3" key="1">
    <citation type="submission" date="2018-06" db="EMBL/GenBank/DDBJ databases">
        <title>Comparative genomics reveals the genomic features of Rhizophagus irregularis, R. cerebriforme, R. diaphanum and Gigaspora rosea, and their symbiotic lifestyle signature.</title>
        <authorList>
            <person name="Morin E."/>
            <person name="San Clemente H."/>
            <person name="Chen E.C.H."/>
            <person name="De La Providencia I."/>
            <person name="Hainaut M."/>
            <person name="Kuo A."/>
            <person name="Kohler A."/>
            <person name="Murat C."/>
            <person name="Tang N."/>
            <person name="Roy S."/>
            <person name="Loubradou J."/>
            <person name="Henrissat B."/>
            <person name="Grigoriev I.V."/>
            <person name="Corradi N."/>
            <person name="Roux C."/>
            <person name="Martin F.M."/>
        </authorList>
    </citation>
    <scope>NUCLEOTIDE SEQUENCE [LARGE SCALE GENOMIC DNA]</scope>
    <source>
        <strain evidence="2 3">DAOM 194757</strain>
    </source>
</reference>
<sequence>MPEAIRKNLNKRRASDQREKREEQPVIIRTFREHRLMEYTCNLESHLFDKTREVFNLEEQLKEKDQIILNLEQIIYISDQREEREEQPVIIRTFSEQRLMECMRNLESRLFDKIREVFNLEEQLREKDQIILNLELRILKLEKPKNVYTVTLKGYSTCLKPFTRKLIKDDEQVIYTELVIKEKKEKKEKEQSVIIRTFREQRLLEYTRNLEARLFERTRQVINLEEQIRDLEYTKNLTQNQTY</sequence>
<evidence type="ECO:0000313" key="2">
    <source>
        <dbReference type="EMBL" id="RIB29574.1"/>
    </source>
</evidence>
<evidence type="ECO:0000256" key="1">
    <source>
        <dbReference type="SAM" id="MobiDB-lite"/>
    </source>
</evidence>
<name>A0A397W4H0_9GLOM</name>
<proteinExistence type="predicted"/>